<feature type="compositionally biased region" description="Basic and acidic residues" evidence="3">
    <location>
        <begin position="173"/>
        <end position="183"/>
    </location>
</feature>
<feature type="compositionally biased region" description="Basic residues" evidence="3">
    <location>
        <begin position="156"/>
        <end position="165"/>
    </location>
</feature>
<feature type="region of interest" description="Disordered" evidence="3">
    <location>
        <begin position="152"/>
        <end position="197"/>
    </location>
</feature>
<organism evidence="6 7">
    <name type="scientific">Paramarasmius palmivorus</name>
    <dbReference type="NCBI Taxonomy" id="297713"/>
    <lineage>
        <taxon>Eukaryota</taxon>
        <taxon>Fungi</taxon>
        <taxon>Dikarya</taxon>
        <taxon>Basidiomycota</taxon>
        <taxon>Agaricomycotina</taxon>
        <taxon>Agaricomycetes</taxon>
        <taxon>Agaricomycetidae</taxon>
        <taxon>Agaricales</taxon>
        <taxon>Marasmiineae</taxon>
        <taxon>Marasmiaceae</taxon>
        <taxon>Paramarasmius</taxon>
    </lineage>
</organism>
<evidence type="ECO:0000313" key="6">
    <source>
        <dbReference type="EMBL" id="KAK7056644.1"/>
    </source>
</evidence>
<evidence type="ECO:0000256" key="2">
    <source>
        <dbReference type="ARBA" id="ARBA00014577"/>
    </source>
</evidence>
<comment type="similarity">
    <text evidence="1">Belongs to the DDB1 family.</text>
</comment>
<feature type="domain" description="RSE1/DDB1/CPSF1 second beta-propeller" evidence="5">
    <location>
        <begin position="339"/>
        <end position="707"/>
    </location>
</feature>
<dbReference type="InterPro" id="IPR011047">
    <property type="entry name" value="Quinoprotein_ADH-like_sf"/>
</dbReference>
<dbReference type="Gene3D" id="2.130.10.10">
    <property type="entry name" value="YVTN repeat-like/Quinoprotein amine dehydrogenase"/>
    <property type="match status" value="3"/>
</dbReference>
<evidence type="ECO:0000256" key="3">
    <source>
        <dbReference type="SAM" id="MobiDB-lite"/>
    </source>
</evidence>
<dbReference type="SUPFAM" id="SSF50998">
    <property type="entry name" value="Quinoprotein alcohol dehydrogenase-like"/>
    <property type="match status" value="1"/>
</dbReference>
<gene>
    <name evidence="6" type="ORF">VNI00_002361</name>
</gene>
<feature type="domain" description="RSE1/DDB1/CPSF1 C-terminal" evidence="4">
    <location>
        <begin position="758"/>
        <end position="1080"/>
    </location>
</feature>
<evidence type="ECO:0000313" key="7">
    <source>
        <dbReference type="Proteomes" id="UP001383192"/>
    </source>
</evidence>
<feature type="region of interest" description="Disordered" evidence="3">
    <location>
        <begin position="235"/>
        <end position="265"/>
    </location>
</feature>
<dbReference type="EMBL" id="JAYKXP010000006">
    <property type="protein sequence ID" value="KAK7056644.1"/>
    <property type="molecule type" value="Genomic_DNA"/>
</dbReference>
<reference evidence="6 7" key="1">
    <citation type="submission" date="2024-01" db="EMBL/GenBank/DDBJ databases">
        <title>A draft genome for a cacao thread blight-causing isolate of Paramarasmius palmivorus.</title>
        <authorList>
            <person name="Baruah I.K."/>
            <person name="Bukari Y."/>
            <person name="Amoako-Attah I."/>
            <person name="Meinhardt L.W."/>
            <person name="Bailey B.A."/>
            <person name="Cohen S.P."/>
        </authorList>
    </citation>
    <scope>NUCLEOTIDE SEQUENCE [LARGE SCALE GENOMIC DNA]</scope>
    <source>
        <strain evidence="6 7">GH-12</strain>
    </source>
</reference>
<dbReference type="InterPro" id="IPR050358">
    <property type="entry name" value="RSE1/DDB1/CFT1"/>
</dbReference>
<dbReference type="InterPro" id="IPR004871">
    <property type="entry name" value="RSE1/DDB1/CPSF1_C"/>
</dbReference>
<sequence>MDVMVHPKGEVAVVSCYAGRLKVLKLKAGHIEFQTDVQIAEINLLSLAFLPLPVHQSKSKLTYTIALLHVNHMQQLHLVSHDLVISDSVELSYDPSLALPPTTIAQKWVPYPTETLPRLVSLAPQDSFLGGILVVGGRKILLYELSSEEDRQLHEGKKKRLNKRKSGTDEEEKEKAKEKEKARENKKRRASAEVEWPWSQTPPAQTISYLDNQVFYVGSHLGDSQVIKLHQNGTSNLEPTLPIPPETQGIRRSSDKGKKKAKEDNEDLFDESLDLRKGRVIELTGKYLSVFQTFKNIAPIADAILVDLDDSGQQQLVTCSGGKSSGSLNIIRMGANFQELAILPGFEQVTNIWPLRGTFYGKHHTHLVVSTLSETYIFRVESDQSFSYLNAHNSFALGTPTICAHNLIKRDTSNNYSDSSYAIQVTPRGAVILEYDSRLDQWLEISRQLPKQGNVFVAASVNSSQVVLASSKGILDAYVIEYNNGAPLLKSTISQHLMYSDSPLDDPAALPIRSWLQTEISAISVAPLKDSDVSTRFIGIAFWTTNQIKVYRYTVHGLKVQFQSMPLPAMVRSLLFFDFGRGKTSEQTGHHPCLIAGLSNGSVVSFVLDFEWKKQKNGPDYMVLKGFKDMKIVSLGVNPVCLSVCPVEGKRAVIASGSRSTILSWERSRVHYSPVVLKDVTAVSALNSTGYPSSLILADKFGIKIGRVQDTDKMHVQTIPFGLDNPHRIAHIPSLKVFGVAVDHTEPYRIGDDEDVVSSFKLLDDQQFRTISTFECQNDEQAMSLTTIKVSVADEDATFFCMGTTFIDPGETEPRRGRIVILGASGHSLSLAASEDTNGCVYALSTVSGLLAAAVGSSVVVYWLEVSLDKSTNTIILEGIRQASEWNHNYLVTSIASYGNRLVVADQFSSVSLLELTSGTKLSTIARDYSPLWPISVDAFNEKTIIGSDDTLNLFSFTVEQAGGRKVLRRDGYYHVGDVVTKFLRGSIALPTKAATEAGMRPTHMFCTASGRIGVVIDELEERLSNDLTLIEIGMSTLLTEQDDEKSHRKHRAPRNARGRTDADEAAFGFLDGDFLEKLLTLMDESPNDANKVLGTSNETLGAILSDKQAIHQALETLQNMH</sequence>
<dbReference type="Proteomes" id="UP001383192">
    <property type="component" value="Unassembled WGS sequence"/>
</dbReference>
<evidence type="ECO:0000259" key="4">
    <source>
        <dbReference type="Pfam" id="PF03178"/>
    </source>
</evidence>
<keyword evidence="7" id="KW-1185">Reference proteome</keyword>
<accession>A0AAW0DZF8</accession>
<dbReference type="Pfam" id="PF23726">
    <property type="entry name" value="Beta-prop_RSE1_2nd"/>
    <property type="match status" value="1"/>
</dbReference>
<feature type="compositionally biased region" description="Basic residues" evidence="3">
    <location>
        <begin position="1048"/>
        <end position="1058"/>
    </location>
</feature>
<feature type="region of interest" description="Disordered" evidence="3">
    <location>
        <begin position="1042"/>
        <end position="1061"/>
    </location>
</feature>
<dbReference type="Pfam" id="PF03178">
    <property type="entry name" value="CPSF_A"/>
    <property type="match status" value="1"/>
</dbReference>
<dbReference type="GO" id="GO:0005634">
    <property type="term" value="C:nucleus"/>
    <property type="evidence" value="ECO:0007669"/>
    <property type="project" value="InterPro"/>
</dbReference>
<protein>
    <recommendedName>
        <fullName evidence="2">DNA damage-binding protein 1</fullName>
    </recommendedName>
</protein>
<dbReference type="GO" id="GO:0003676">
    <property type="term" value="F:nucleic acid binding"/>
    <property type="evidence" value="ECO:0007669"/>
    <property type="project" value="InterPro"/>
</dbReference>
<evidence type="ECO:0000256" key="1">
    <source>
        <dbReference type="ARBA" id="ARBA00007453"/>
    </source>
</evidence>
<name>A0AAW0DZF8_9AGAR</name>
<dbReference type="PANTHER" id="PTHR10644">
    <property type="entry name" value="DNA REPAIR/RNA PROCESSING CPSF FAMILY"/>
    <property type="match status" value="1"/>
</dbReference>
<dbReference type="InterPro" id="IPR058543">
    <property type="entry name" value="Beta-prop_RSE1/DDB1/CPSF1_2nd"/>
</dbReference>
<dbReference type="Gene3D" id="1.10.150.910">
    <property type="match status" value="1"/>
</dbReference>
<evidence type="ECO:0000259" key="5">
    <source>
        <dbReference type="Pfam" id="PF23726"/>
    </source>
</evidence>
<comment type="caution">
    <text evidence="6">The sequence shown here is derived from an EMBL/GenBank/DDBJ whole genome shotgun (WGS) entry which is preliminary data.</text>
</comment>
<dbReference type="InterPro" id="IPR015943">
    <property type="entry name" value="WD40/YVTN_repeat-like_dom_sf"/>
</dbReference>
<proteinExistence type="inferred from homology"/>
<dbReference type="AlphaFoldDB" id="A0AAW0DZF8"/>